<organism evidence="1 2">
    <name type="scientific">Boeremia exigua</name>
    <dbReference type="NCBI Taxonomy" id="749465"/>
    <lineage>
        <taxon>Eukaryota</taxon>
        <taxon>Fungi</taxon>
        <taxon>Dikarya</taxon>
        <taxon>Ascomycota</taxon>
        <taxon>Pezizomycotina</taxon>
        <taxon>Dothideomycetes</taxon>
        <taxon>Pleosporomycetidae</taxon>
        <taxon>Pleosporales</taxon>
        <taxon>Pleosporineae</taxon>
        <taxon>Didymellaceae</taxon>
        <taxon>Boeremia</taxon>
    </lineage>
</organism>
<protein>
    <submittedName>
        <fullName evidence="1">Uncharacterized protein</fullName>
    </submittedName>
</protein>
<accession>A0ACC2HW43</accession>
<dbReference type="EMBL" id="JAPHNI010001029">
    <property type="protein sequence ID" value="KAJ8106994.1"/>
    <property type="molecule type" value="Genomic_DNA"/>
</dbReference>
<evidence type="ECO:0000313" key="2">
    <source>
        <dbReference type="Proteomes" id="UP001153331"/>
    </source>
</evidence>
<proteinExistence type="predicted"/>
<gene>
    <name evidence="1" type="ORF">OPT61_g9168</name>
</gene>
<keyword evidence="2" id="KW-1185">Reference proteome</keyword>
<name>A0ACC2HW43_9PLEO</name>
<dbReference type="Proteomes" id="UP001153331">
    <property type="component" value="Unassembled WGS sequence"/>
</dbReference>
<comment type="caution">
    <text evidence="1">The sequence shown here is derived from an EMBL/GenBank/DDBJ whole genome shotgun (WGS) entry which is preliminary data.</text>
</comment>
<reference evidence="1" key="1">
    <citation type="submission" date="2022-11" db="EMBL/GenBank/DDBJ databases">
        <title>Genome Sequence of Boeremia exigua.</title>
        <authorList>
            <person name="Buettner E."/>
        </authorList>
    </citation>
    <scope>NUCLEOTIDE SEQUENCE</scope>
    <source>
        <strain evidence="1">CU02</strain>
    </source>
</reference>
<sequence>MEPDALHQRRVSGVEVGEVVEERRCGGPEGFKEGFVAWDDGLHPADAGLAWMIEEAVDVGVGSRDIKLIFTADVPQGQSR</sequence>
<evidence type="ECO:0000313" key="1">
    <source>
        <dbReference type="EMBL" id="KAJ8106994.1"/>
    </source>
</evidence>